<evidence type="ECO:0000259" key="4">
    <source>
        <dbReference type="Pfam" id="PF14111"/>
    </source>
</evidence>
<dbReference type="InterPro" id="IPR025558">
    <property type="entry name" value="DUF4283"/>
</dbReference>
<feature type="transmembrane region" description="Helical" evidence="2">
    <location>
        <begin position="472"/>
        <end position="490"/>
    </location>
</feature>
<keyword evidence="2" id="KW-0812">Transmembrane</keyword>
<protein>
    <recommendedName>
        <fullName evidence="6">Transposase MuDR plant domain-containing protein</fullName>
    </recommendedName>
</protein>
<feature type="domain" description="Transposase MuDR plant" evidence="3">
    <location>
        <begin position="154"/>
        <end position="207"/>
    </location>
</feature>
<evidence type="ECO:0000256" key="1">
    <source>
        <dbReference type="SAM" id="MobiDB-lite"/>
    </source>
</evidence>
<organism evidence="5">
    <name type="scientific">Sesamum radiatum</name>
    <name type="common">Black benniseed</name>
    <dbReference type="NCBI Taxonomy" id="300843"/>
    <lineage>
        <taxon>Eukaryota</taxon>
        <taxon>Viridiplantae</taxon>
        <taxon>Streptophyta</taxon>
        <taxon>Embryophyta</taxon>
        <taxon>Tracheophyta</taxon>
        <taxon>Spermatophyta</taxon>
        <taxon>Magnoliopsida</taxon>
        <taxon>eudicotyledons</taxon>
        <taxon>Gunneridae</taxon>
        <taxon>Pentapetalae</taxon>
        <taxon>asterids</taxon>
        <taxon>lamiids</taxon>
        <taxon>Lamiales</taxon>
        <taxon>Pedaliaceae</taxon>
        <taxon>Sesamum</taxon>
    </lineage>
</organism>
<dbReference type="EMBL" id="JACGWJ010000021">
    <property type="protein sequence ID" value="KAL0336503.1"/>
    <property type="molecule type" value="Genomic_DNA"/>
</dbReference>
<name>A0AAW2N0U0_SESRA</name>
<evidence type="ECO:0008006" key="6">
    <source>
        <dbReference type="Google" id="ProtNLM"/>
    </source>
</evidence>
<proteinExistence type="predicted"/>
<feature type="compositionally biased region" description="Basic residues" evidence="1">
    <location>
        <begin position="357"/>
        <end position="367"/>
    </location>
</feature>
<dbReference type="InterPro" id="IPR004332">
    <property type="entry name" value="Transposase_MuDR"/>
</dbReference>
<dbReference type="InterPro" id="IPR040256">
    <property type="entry name" value="At4g02000-like"/>
</dbReference>
<feature type="region of interest" description="Disordered" evidence="1">
    <location>
        <begin position="634"/>
        <end position="663"/>
    </location>
</feature>
<dbReference type="Pfam" id="PF03108">
    <property type="entry name" value="DBD_Tnp_Mut"/>
    <property type="match status" value="1"/>
</dbReference>
<sequence>MGRLYCTLDAIQDTPEFDFGSNEPTAENEKEIKIFEANDWETIFKILDIVAEGTKGDAVRGGEGEGGETTRGGEGDVANAVRYGKGNREVEEKRMLMMMLKIEGAAGDASFNSEFTLDEDIIGSGDDVESEYENEEDDGKAVFNASGKYDPNFEIGMIFSSKSDFKDVVYGHAVKTRRSLKITKNDSRRIYARCDGEWCEWRINVLKVIGSDKRYYVRHLHGNMKTTCFKGLAYKSALWNVVRATTESEFKVRMEEMIKLNEKVVDWKWDLTGIPCNHAMSTICSQVLDPEDFVNPCYSVQTFKRVYRYAIMPVNGPKLWAQTGNIPPFPSNFGRKTSRLSRARRMEPDEIPNNQRRNSKTGQKKPIKLKRQSFKVKCHYCGGKEKDHFNSCIAKSRVYIFFASLDLNKEVSYCCSTILPIIFVVLSSFDRLENPCPLVRGSLLWSANFPSVLAAVGVCLAVFLLWLKPIRALNIGGFLPVILSFLSGQLQHFPASRWKKLKRRPLLQAAPARLPASSPLPLPPSMWLQNRPMPHFLPPPWPKETKQGCLLKRPAAPPLVLHCDQSNCPSPLLLCRPRPFPVKAPTIVPSHPSSQGKPPSTAILGLETVKTNNLLQRNTITDFQAFISDMEASPSHAVKDAGHAGSTSNTPGRRSEAPLPGNESKFDAIVTKQTSFAGLFSNNRKLTNDNKLMKFEVGGEMMKLETNDLINVRAKLGHCLIGYIAGKFPGLKAIQALSQSWGASFQLHDSGWLIFRFAKDEDRQRILAGGPYFVYGRPLLLKNMPGCFEFKEDDISLASVWATLPSLPLECWHPNALWEIGSRLGTSIAMDSLTMKWSEYHMPILVEVDASKKLVDHVEFILPNGVVRKQSIVYEFKPKFLLDMQPLWAFKRIMPTAGRPYRHCHCHYCP</sequence>
<reference evidence="5" key="1">
    <citation type="submission" date="2020-06" db="EMBL/GenBank/DDBJ databases">
        <authorList>
            <person name="Li T."/>
            <person name="Hu X."/>
            <person name="Zhang T."/>
            <person name="Song X."/>
            <person name="Zhang H."/>
            <person name="Dai N."/>
            <person name="Sheng W."/>
            <person name="Hou X."/>
            <person name="Wei L."/>
        </authorList>
    </citation>
    <scope>NUCLEOTIDE SEQUENCE</scope>
    <source>
        <strain evidence="5">G02</strain>
        <tissue evidence="5">Leaf</tissue>
    </source>
</reference>
<keyword evidence="2" id="KW-0472">Membrane</keyword>
<reference evidence="5" key="2">
    <citation type="journal article" date="2024" name="Plant">
        <title>Genomic evolution and insights into agronomic trait innovations of Sesamum species.</title>
        <authorList>
            <person name="Miao H."/>
            <person name="Wang L."/>
            <person name="Qu L."/>
            <person name="Liu H."/>
            <person name="Sun Y."/>
            <person name="Le M."/>
            <person name="Wang Q."/>
            <person name="Wei S."/>
            <person name="Zheng Y."/>
            <person name="Lin W."/>
            <person name="Duan Y."/>
            <person name="Cao H."/>
            <person name="Xiong S."/>
            <person name="Wang X."/>
            <person name="Wei L."/>
            <person name="Li C."/>
            <person name="Ma Q."/>
            <person name="Ju M."/>
            <person name="Zhao R."/>
            <person name="Li G."/>
            <person name="Mu C."/>
            <person name="Tian Q."/>
            <person name="Mei H."/>
            <person name="Zhang T."/>
            <person name="Gao T."/>
            <person name="Zhang H."/>
        </authorList>
    </citation>
    <scope>NUCLEOTIDE SEQUENCE</scope>
    <source>
        <strain evidence="5">G02</strain>
    </source>
</reference>
<feature type="region of interest" description="Disordered" evidence="1">
    <location>
        <begin position="55"/>
        <end position="79"/>
    </location>
</feature>
<feature type="region of interest" description="Disordered" evidence="1">
    <location>
        <begin position="335"/>
        <end position="367"/>
    </location>
</feature>
<comment type="caution">
    <text evidence="5">The sequence shown here is derived from an EMBL/GenBank/DDBJ whole genome shotgun (WGS) entry which is preliminary data.</text>
</comment>
<feature type="domain" description="DUF4283" evidence="4">
    <location>
        <begin position="714"/>
        <end position="788"/>
    </location>
</feature>
<feature type="transmembrane region" description="Helical" evidence="2">
    <location>
        <begin position="449"/>
        <end position="467"/>
    </location>
</feature>
<evidence type="ECO:0000313" key="5">
    <source>
        <dbReference type="EMBL" id="KAL0336503.1"/>
    </source>
</evidence>
<gene>
    <name evidence="5" type="ORF">Sradi_4862200</name>
</gene>
<keyword evidence="2" id="KW-1133">Transmembrane helix</keyword>
<accession>A0AAW2N0U0</accession>
<dbReference type="AlphaFoldDB" id="A0AAW2N0U0"/>
<evidence type="ECO:0000259" key="3">
    <source>
        <dbReference type="Pfam" id="PF03108"/>
    </source>
</evidence>
<dbReference type="PANTHER" id="PTHR31286:SF168">
    <property type="entry name" value="DUF4283 DOMAIN-CONTAINING PROTEIN"/>
    <property type="match status" value="1"/>
</dbReference>
<dbReference type="PANTHER" id="PTHR31286">
    <property type="entry name" value="GLYCINE-RICH CELL WALL STRUCTURAL PROTEIN 1.8-LIKE"/>
    <property type="match status" value="1"/>
</dbReference>
<evidence type="ECO:0000256" key="2">
    <source>
        <dbReference type="SAM" id="Phobius"/>
    </source>
</evidence>
<dbReference type="Pfam" id="PF14111">
    <property type="entry name" value="DUF4283"/>
    <property type="match status" value="1"/>
</dbReference>